<feature type="compositionally biased region" description="Polar residues" evidence="1">
    <location>
        <begin position="14"/>
        <end position="33"/>
    </location>
</feature>
<evidence type="ECO:0000313" key="3">
    <source>
        <dbReference type="Proteomes" id="UP001044222"/>
    </source>
</evidence>
<keyword evidence="3" id="KW-1185">Reference proteome</keyword>
<feature type="region of interest" description="Disordered" evidence="1">
    <location>
        <begin position="1"/>
        <end position="103"/>
    </location>
</feature>
<comment type="caution">
    <text evidence="2">The sequence shown here is derived from an EMBL/GenBank/DDBJ whole genome shotgun (WGS) entry which is preliminary data.</text>
</comment>
<accession>A0A9D3SB02</accession>
<protein>
    <submittedName>
        <fullName evidence="2">Uncharacterized protein</fullName>
    </submittedName>
</protein>
<proteinExistence type="predicted"/>
<evidence type="ECO:0000256" key="1">
    <source>
        <dbReference type="SAM" id="MobiDB-lite"/>
    </source>
</evidence>
<gene>
    <name evidence="2" type="ORF">ANANG_G00008410</name>
</gene>
<evidence type="ECO:0000313" key="2">
    <source>
        <dbReference type="EMBL" id="KAG5856482.1"/>
    </source>
</evidence>
<name>A0A9D3SB02_ANGAN</name>
<reference evidence="2" key="1">
    <citation type="submission" date="2021-01" db="EMBL/GenBank/DDBJ databases">
        <title>A chromosome-scale assembly of European eel, Anguilla anguilla.</title>
        <authorList>
            <person name="Henkel C."/>
            <person name="Jong-Raadsen S.A."/>
            <person name="Dufour S."/>
            <person name="Weltzien F.-A."/>
            <person name="Palstra A.P."/>
            <person name="Pelster B."/>
            <person name="Spaink H.P."/>
            <person name="Van Den Thillart G.E."/>
            <person name="Jansen H."/>
            <person name="Zahm M."/>
            <person name="Klopp C."/>
            <person name="Cedric C."/>
            <person name="Louis A."/>
            <person name="Berthelot C."/>
            <person name="Parey E."/>
            <person name="Roest Crollius H."/>
            <person name="Montfort J."/>
            <person name="Robinson-Rechavi M."/>
            <person name="Bucao C."/>
            <person name="Bouchez O."/>
            <person name="Gislard M."/>
            <person name="Lluch J."/>
            <person name="Milhes M."/>
            <person name="Lampietro C."/>
            <person name="Lopez Roques C."/>
            <person name="Donnadieu C."/>
            <person name="Braasch I."/>
            <person name="Desvignes T."/>
            <person name="Postlethwait J."/>
            <person name="Bobe J."/>
            <person name="Guiguen Y."/>
            <person name="Dirks R."/>
        </authorList>
    </citation>
    <scope>NUCLEOTIDE SEQUENCE</scope>
    <source>
        <strain evidence="2">Tag_6206</strain>
        <tissue evidence="2">Liver</tissue>
    </source>
</reference>
<sequence length="103" mass="10739">MRHRAPFTHADEGGTSQQASHRGSSFTEHSGSQPDGPPLTLPRAPRLGSGSGSHSATPRLKRAGGGENPGSQQTRRPSPDAATEGRVGKRASSSTATAERYYS</sequence>
<dbReference type="EMBL" id="JAFIRN010000001">
    <property type="protein sequence ID" value="KAG5856482.1"/>
    <property type="molecule type" value="Genomic_DNA"/>
</dbReference>
<dbReference type="AlphaFoldDB" id="A0A9D3SB02"/>
<organism evidence="2 3">
    <name type="scientific">Anguilla anguilla</name>
    <name type="common">European freshwater eel</name>
    <name type="synonym">Muraena anguilla</name>
    <dbReference type="NCBI Taxonomy" id="7936"/>
    <lineage>
        <taxon>Eukaryota</taxon>
        <taxon>Metazoa</taxon>
        <taxon>Chordata</taxon>
        <taxon>Craniata</taxon>
        <taxon>Vertebrata</taxon>
        <taxon>Euteleostomi</taxon>
        <taxon>Actinopterygii</taxon>
        <taxon>Neopterygii</taxon>
        <taxon>Teleostei</taxon>
        <taxon>Anguilliformes</taxon>
        <taxon>Anguillidae</taxon>
        <taxon>Anguilla</taxon>
    </lineage>
</organism>
<dbReference type="Proteomes" id="UP001044222">
    <property type="component" value="Unassembled WGS sequence"/>
</dbReference>